<dbReference type="GO" id="GO:0030378">
    <property type="term" value="F:serine racemase activity"/>
    <property type="evidence" value="ECO:0007669"/>
    <property type="project" value="TreeGrafter"/>
</dbReference>
<dbReference type="OrthoDB" id="271064at2759"/>
<keyword evidence="3" id="KW-0663">Pyridoxal phosphate</keyword>
<keyword evidence="4" id="KW-0456">Lyase</keyword>
<dbReference type="Gene3D" id="3.40.50.1100">
    <property type="match status" value="2"/>
</dbReference>
<feature type="domain" description="Tryptophan synthase beta chain-like PALP" evidence="5">
    <location>
        <begin position="72"/>
        <end position="337"/>
    </location>
</feature>
<dbReference type="PANTHER" id="PTHR43050:SF1">
    <property type="entry name" value="SERINE RACEMASE"/>
    <property type="match status" value="1"/>
</dbReference>
<dbReference type="GO" id="GO:0003941">
    <property type="term" value="F:L-serine ammonia-lyase activity"/>
    <property type="evidence" value="ECO:0007669"/>
    <property type="project" value="TreeGrafter"/>
</dbReference>
<comment type="similarity">
    <text evidence="2">Belongs to the serine/threonine dehydratase family.</text>
</comment>
<dbReference type="EMBL" id="AMGY01000008">
    <property type="protein sequence ID" value="EXJ79409.1"/>
    <property type="molecule type" value="Genomic_DNA"/>
</dbReference>
<dbReference type="InterPro" id="IPR001926">
    <property type="entry name" value="TrpB-like_PALP"/>
</dbReference>
<dbReference type="CDD" id="cd01562">
    <property type="entry name" value="Thr-dehyd"/>
    <property type="match status" value="1"/>
</dbReference>
<evidence type="ECO:0000256" key="4">
    <source>
        <dbReference type="ARBA" id="ARBA00023239"/>
    </source>
</evidence>
<evidence type="ECO:0000256" key="3">
    <source>
        <dbReference type="ARBA" id="ARBA00022898"/>
    </source>
</evidence>
<dbReference type="HOGENOM" id="CLU_021152_4_2_1"/>
<dbReference type="GeneID" id="19172997"/>
<name>W9YAM0_9EURO</name>
<dbReference type="PANTHER" id="PTHR43050">
    <property type="entry name" value="SERINE / THREONINE RACEMASE FAMILY MEMBER"/>
    <property type="match status" value="1"/>
</dbReference>
<keyword evidence="7" id="KW-1185">Reference proteome</keyword>
<dbReference type="RefSeq" id="XP_007737197.1">
    <property type="nucleotide sequence ID" value="XM_007739007.1"/>
</dbReference>
<dbReference type="AlphaFoldDB" id="W9YAM0"/>
<evidence type="ECO:0000259" key="5">
    <source>
        <dbReference type="Pfam" id="PF00291"/>
    </source>
</evidence>
<dbReference type="SUPFAM" id="SSF53686">
    <property type="entry name" value="Tryptophan synthase beta subunit-like PLP-dependent enzymes"/>
    <property type="match status" value="1"/>
</dbReference>
<dbReference type="STRING" id="1182542.W9YAM0"/>
<evidence type="ECO:0000256" key="1">
    <source>
        <dbReference type="ARBA" id="ARBA00001933"/>
    </source>
</evidence>
<dbReference type="GO" id="GO:0005524">
    <property type="term" value="F:ATP binding"/>
    <property type="evidence" value="ECO:0007669"/>
    <property type="project" value="TreeGrafter"/>
</dbReference>
<protein>
    <submittedName>
        <fullName evidence="6">Threonine dehydratase</fullName>
    </submittedName>
</protein>
<reference evidence="6 7" key="1">
    <citation type="submission" date="2013-03" db="EMBL/GenBank/DDBJ databases">
        <title>The Genome Sequence of Capronia epimyces CBS 606.96.</title>
        <authorList>
            <consortium name="The Broad Institute Genomics Platform"/>
            <person name="Cuomo C."/>
            <person name="de Hoog S."/>
            <person name="Gorbushina A."/>
            <person name="Walker B."/>
            <person name="Young S.K."/>
            <person name="Zeng Q."/>
            <person name="Gargeya S."/>
            <person name="Fitzgerald M."/>
            <person name="Haas B."/>
            <person name="Abouelleil A."/>
            <person name="Allen A.W."/>
            <person name="Alvarado L."/>
            <person name="Arachchi H.M."/>
            <person name="Berlin A.M."/>
            <person name="Chapman S.B."/>
            <person name="Gainer-Dewar J."/>
            <person name="Goldberg J."/>
            <person name="Griggs A."/>
            <person name="Gujja S."/>
            <person name="Hansen M."/>
            <person name="Howarth C."/>
            <person name="Imamovic A."/>
            <person name="Ireland A."/>
            <person name="Larimer J."/>
            <person name="McCowan C."/>
            <person name="Murphy C."/>
            <person name="Pearson M."/>
            <person name="Poon T.W."/>
            <person name="Priest M."/>
            <person name="Roberts A."/>
            <person name="Saif S."/>
            <person name="Shea T."/>
            <person name="Sisk P."/>
            <person name="Sykes S."/>
            <person name="Wortman J."/>
            <person name="Nusbaum C."/>
            <person name="Birren B."/>
        </authorList>
    </citation>
    <scope>NUCLEOTIDE SEQUENCE [LARGE SCALE GENOMIC DNA]</scope>
    <source>
        <strain evidence="6 7">CBS 606.96</strain>
    </source>
</reference>
<dbReference type="FunFam" id="3.40.50.1100:FF:000005">
    <property type="entry name" value="Threonine dehydratase catabolic"/>
    <property type="match status" value="1"/>
</dbReference>
<accession>W9YAM0</accession>
<proteinExistence type="inferred from homology"/>
<dbReference type="GO" id="GO:0000287">
    <property type="term" value="F:magnesium ion binding"/>
    <property type="evidence" value="ECO:0007669"/>
    <property type="project" value="TreeGrafter"/>
</dbReference>
<dbReference type="eggNOG" id="KOG1251">
    <property type="taxonomic scope" value="Eukaryota"/>
</dbReference>
<gene>
    <name evidence="6" type="ORF">A1O3_08911</name>
</gene>
<dbReference type="GO" id="GO:0008721">
    <property type="term" value="F:D-serine ammonia-lyase activity"/>
    <property type="evidence" value="ECO:0007669"/>
    <property type="project" value="TreeGrafter"/>
</dbReference>
<dbReference type="Pfam" id="PF00291">
    <property type="entry name" value="PALP"/>
    <property type="match status" value="1"/>
</dbReference>
<evidence type="ECO:0000313" key="7">
    <source>
        <dbReference type="Proteomes" id="UP000019478"/>
    </source>
</evidence>
<dbReference type="InterPro" id="IPR036052">
    <property type="entry name" value="TrpB-like_PALP_sf"/>
</dbReference>
<dbReference type="GO" id="GO:0018114">
    <property type="term" value="F:threonine racemase activity"/>
    <property type="evidence" value="ECO:0007669"/>
    <property type="project" value="TreeGrafter"/>
</dbReference>
<comment type="caution">
    <text evidence="6">The sequence shown here is derived from an EMBL/GenBank/DDBJ whole genome shotgun (WGS) entry which is preliminary data.</text>
</comment>
<dbReference type="Proteomes" id="UP000019478">
    <property type="component" value="Unassembled WGS sequence"/>
</dbReference>
<sequence>MADSSTCLPLVPQSVTDAHTKIKEHIHRTPLLTSKTINDIASSPDPAIYLSDSIANPSKPFDSEHTDGVPKFNLFFKCENFQRIGAFKARGAFYAITRLIDTMTLPVLREKGVITHSSGNHAQALSLAAHTFKVPSYVVMPQISTSSKVLGAKRYAKEVIFSGSTSHEREAAMAQVQARTGAIFVPPFDHPDIVLGQGTVGREMSEQFQELLVDEKAQLDAVLSPIGGGGLLAGIATWFSDKETTVFGAEPSFQGADDAKRGRRAGSRITSVRSLTIADGLRMPVGLVNWEIVRDKKKVEEIYSVSEDEIKMTMRLVLERMKLVVEPSACTTLAVVLFNPDFRRLVAESQNGRPWNVGVVFSGGNTTVKIISTLFADDDASPKEKS</sequence>
<organism evidence="6 7">
    <name type="scientific">Capronia epimyces CBS 606.96</name>
    <dbReference type="NCBI Taxonomy" id="1182542"/>
    <lineage>
        <taxon>Eukaryota</taxon>
        <taxon>Fungi</taxon>
        <taxon>Dikarya</taxon>
        <taxon>Ascomycota</taxon>
        <taxon>Pezizomycotina</taxon>
        <taxon>Eurotiomycetes</taxon>
        <taxon>Chaetothyriomycetidae</taxon>
        <taxon>Chaetothyriales</taxon>
        <taxon>Herpotrichiellaceae</taxon>
        <taxon>Capronia</taxon>
    </lineage>
</organism>
<dbReference type="GO" id="GO:0030170">
    <property type="term" value="F:pyridoxal phosphate binding"/>
    <property type="evidence" value="ECO:0007669"/>
    <property type="project" value="TreeGrafter"/>
</dbReference>
<evidence type="ECO:0000313" key="6">
    <source>
        <dbReference type="EMBL" id="EXJ79409.1"/>
    </source>
</evidence>
<evidence type="ECO:0000256" key="2">
    <source>
        <dbReference type="ARBA" id="ARBA00010869"/>
    </source>
</evidence>
<comment type="cofactor">
    <cofactor evidence="1">
        <name>pyridoxal 5'-phosphate</name>
        <dbReference type="ChEBI" id="CHEBI:597326"/>
    </cofactor>
</comment>